<reference evidence="1 2" key="1">
    <citation type="submission" date="2018-06" db="EMBL/GenBank/DDBJ databases">
        <title>Genomic Encyclopedia of Archaeal and Bacterial Type Strains, Phase II (KMG-II): from individual species to whole genera.</title>
        <authorList>
            <person name="Goeker M."/>
        </authorList>
    </citation>
    <scope>NUCLEOTIDE SEQUENCE [LARGE SCALE GENOMIC DNA]</scope>
    <source>
        <strain evidence="1 2">DSM 29821</strain>
    </source>
</reference>
<keyword evidence="2" id="KW-1185">Reference proteome</keyword>
<comment type="caution">
    <text evidence="1">The sequence shown here is derived from an EMBL/GenBank/DDBJ whole genome shotgun (WGS) entry which is preliminary data.</text>
</comment>
<dbReference type="RefSeq" id="WP_170137625.1">
    <property type="nucleotide sequence ID" value="NZ_QLMA01000001.1"/>
</dbReference>
<protein>
    <submittedName>
        <fullName evidence="1">Uncharacterized protein DUF4270</fullName>
    </submittedName>
</protein>
<dbReference type="Pfam" id="PF14092">
    <property type="entry name" value="DUF4270"/>
    <property type="match status" value="1"/>
</dbReference>
<dbReference type="EMBL" id="QLMA01000001">
    <property type="protein sequence ID" value="RAJ87658.1"/>
    <property type="molecule type" value="Genomic_DNA"/>
</dbReference>
<evidence type="ECO:0000313" key="1">
    <source>
        <dbReference type="EMBL" id="RAJ87658.1"/>
    </source>
</evidence>
<gene>
    <name evidence="1" type="ORF">CLV59_101419</name>
</gene>
<proteinExistence type="predicted"/>
<name>A0A327WC15_9BACT</name>
<dbReference type="AlphaFoldDB" id="A0A327WC15"/>
<dbReference type="Proteomes" id="UP000249819">
    <property type="component" value="Unassembled WGS sequence"/>
</dbReference>
<dbReference type="InterPro" id="IPR025366">
    <property type="entry name" value="DUF4270"/>
</dbReference>
<evidence type="ECO:0000313" key="2">
    <source>
        <dbReference type="Proteomes" id="UP000249819"/>
    </source>
</evidence>
<organism evidence="1 2">
    <name type="scientific">Chitinophaga dinghuensis</name>
    <dbReference type="NCBI Taxonomy" id="1539050"/>
    <lineage>
        <taxon>Bacteria</taxon>
        <taxon>Pseudomonadati</taxon>
        <taxon>Bacteroidota</taxon>
        <taxon>Chitinophagia</taxon>
        <taxon>Chitinophagales</taxon>
        <taxon>Chitinophagaceae</taxon>
        <taxon>Chitinophaga</taxon>
    </lineage>
</organism>
<dbReference type="PROSITE" id="PS51257">
    <property type="entry name" value="PROKAR_LIPOPROTEIN"/>
    <property type="match status" value="1"/>
</dbReference>
<sequence length="444" mass="49467">MNNKRDRFIYGVFRFPLTGLLAIVLLIAALSSCQKAGFTYDNIIGTDQNTDYILSDTLTVQMKNIQYDSVPTSGAGNAIVGQNTDPLFGNISADTYFQIAAPPTLDIPEFGAAYDSMVMIMKPNGYAVGDTTIPQDFRISRVIQTIQPATNYYNIYNNNTFKTETTPIGSFTGIIRPKTDNVIRVPMSDALGAQLFEMIRSKSADISTSATWLEFFKGMNIQAGPLSKSVTGYLANDSSLYMRLYYHANEMITTVKYVDFRMTAPNLQFNHVAYNRSGTAISPLSPTAPTLPTTSTNNTAYMQPITGLVTRIDIPYLKSLLQLGKYFQLMKVLLTVEPIRGSYTNYRLPPRLALCHMDANNNITDTLSYGALVIDNMFNEHTYYQYDITSYCQTELSTTGYTTRGLALTPSSSDGKTTLDRLVLGDQQNGNNKLKIQVYYILYK</sequence>
<accession>A0A327WC15</accession>